<name>A0A5N6RP19_9ROSI</name>
<dbReference type="GO" id="GO:0046872">
    <property type="term" value="F:metal ion binding"/>
    <property type="evidence" value="ECO:0007669"/>
    <property type="project" value="InterPro"/>
</dbReference>
<feature type="domain" description="HMA" evidence="1">
    <location>
        <begin position="2"/>
        <end position="70"/>
    </location>
</feature>
<dbReference type="SUPFAM" id="SSF55008">
    <property type="entry name" value="HMA, heavy metal-associated domain"/>
    <property type="match status" value="1"/>
</dbReference>
<dbReference type="AlphaFoldDB" id="A0A5N6RP19"/>
<evidence type="ECO:0000313" key="2">
    <source>
        <dbReference type="EMBL" id="KAE8100763.1"/>
    </source>
</evidence>
<proteinExistence type="predicted"/>
<dbReference type="PANTHER" id="PTHR46932:SF12">
    <property type="entry name" value="HEAVY METAL-ASSOCIATED ISOPRENYLATED PLANT PROTEIN 47"/>
    <property type="match status" value="1"/>
</dbReference>
<keyword evidence="3" id="KW-1185">Reference proteome</keyword>
<dbReference type="InterPro" id="IPR006121">
    <property type="entry name" value="HMA_dom"/>
</dbReference>
<reference evidence="2 3" key="1">
    <citation type="submission" date="2019-06" db="EMBL/GenBank/DDBJ databases">
        <title>A chromosomal-level reference genome of Carpinus fangiana (Coryloideae, Betulaceae).</title>
        <authorList>
            <person name="Yang X."/>
            <person name="Wang Z."/>
            <person name="Zhang L."/>
            <person name="Hao G."/>
            <person name="Liu J."/>
            <person name="Yang Y."/>
        </authorList>
    </citation>
    <scope>NUCLEOTIDE SEQUENCE [LARGE SCALE GENOMIC DNA]</scope>
    <source>
        <strain evidence="2">Cfa_2016G</strain>
        <tissue evidence="2">Leaf</tissue>
    </source>
</reference>
<dbReference type="EMBL" id="CM017327">
    <property type="protein sequence ID" value="KAE8100763.1"/>
    <property type="molecule type" value="Genomic_DNA"/>
</dbReference>
<gene>
    <name evidence="2" type="ORF">FH972_018626</name>
</gene>
<evidence type="ECO:0000259" key="1">
    <source>
        <dbReference type="PROSITE" id="PS50846"/>
    </source>
</evidence>
<dbReference type="Pfam" id="PF00403">
    <property type="entry name" value="HMA"/>
    <property type="match status" value="1"/>
</dbReference>
<accession>A0A5N6RP19</accession>
<protein>
    <recommendedName>
        <fullName evidence="1">HMA domain-containing protein</fullName>
    </recommendedName>
</protein>
<dbReference type="Proteomes" id="UP000327013">
    <property type="component" value="Chromosome 7"/>
</dbReference>
<dbReference type="OrthoDB" id="692882at2759"/>
<dbReference type="InterPro" id="IPR036163">
    <property type="entry name" value="HMA_dom_sf"/>
</dbReference>
<dbReference type="PANTHER" id="PTHR46932">
    <property type="entry name" value="HEAVY METAL-ASSOCIATED ISOPRENYLATED PLANT PROTEIN 47"/>
    <property type="match status" value="1"/>
</dbReference>
<evidence type="ECO:0000313" key="3">
    <source>
        <dbReference type="Proteomes" id="UP000327013"/>
    </source>
</evidence>
<sequence>MKQKIVMKVQMNCQKCQSKALQVAADANGVSSVGLGAQKDKVEVIGDGVAVPKLVKSLRKKVGHTDLLTVEAVK</sequence>
<dbReference type="InterPro" id="IPR042885">
    <property type="entry name" value="HIPP47/16"/>
</dbReference>
<organism evidence="2 3">
    <name type="scientific">Carpinus fangiana</name>
    <dbReference type="NCBI Taxonomy" id="176857"/>
    <lineage>
        <taxon>Eukaryota</taxon>
        <taxon>Viridiplantae</taxon>
        <taxon>Streptophyta</taxon>
        <taxon>Embryophyta</taxon>
        <taxon>Tracheophyta</taxon>
        <taxon>Spermatophyta</taxon>
        <taxon>Magnoliopsida</taxon>
        <taxon>eudicotyledons</taxon>
        <taxon>Gunneridae</taxon>
        <taxon>Pentapetalae</taxon>
        <taxon>rosids</taxon>
        <taxon>fabids</taxon>
        <taxon>Fagales</taxon>
        <taxon>Betulaceae</taxon>
        <taxon>Carpinus</taxon>
    </lineage>
</organism>
<dbReference type="PROSITE" id="PS50846">
    <property type="entry name" value="HMA_2"/>
    <property type="match status" value="1"/>
</dbReference>
<dbReference type="Gene3D" id="3.30.70.100">
    <property type="match status" value="1"/>
</dbReference>